<name>A0AAW3SYQ1_9GAMM</name>
<reference evidence="1 2" key="1">
    <citation type="submission" date="2020-07" db="EMBL/GenBank/DDBJ databases">
        <title>Characterization of Pectobacterium aroidearum strains causing soft rot on Amorphophallus konjac.</title>
        <authorList>
            <person name="Xie H."/>
        </authorList>
    </citation>
    <scope>NUCLEOTIDE SEQUENCE [LARGE SCALE GENOMIC DNA]</scope>
    <source>
        <strain evidence="1 2">MY7</strain>
    </source>
</reference>
<dbReference type="AlphaFoldDB" id="A0AAW3SYQ1"/>
<dbReference type="InterPro" id="IPR029044">
    <property type="entry name" value="Nucleotide-diphossugar_trans"/>
</dbReference>
<gene>
    <name evidence="1" type="ORF">H2Y57_14270</name>
</gene>
<dbReference type="SUPFAM" id="SSF53448">
    <property type="entry name" value="Nucleotide-diphospho-sugar transferases"/>
    <property type="match status" value="1"/>
</dbReference>
<dbReference type="Gene3D" id="3.90.550.10">
    <property type="entry name" value="Spore Coat Polysaccharide Biosynthesis Protein SpsA, Chain A"/>
    <property type="match status" value="1"/>
</dbReference>
<dbReference type="Proteomes" id="UP000557749">
    <property type="component" value="Unassembled WGS sequence"/>
</dbReference>
<dbReference type="RefSeq" id="WP_181845508.1">
    <property type="nucleotide sequence ID" value="NZ_JACERJ010000008.1"/>
</dbReference>
<comment type="caution">
    <text evidence="1">The sequence shown here is derived from an EMBL/GenBank/DDBJ whole genome shotgun (WGS) entry which is preliminary data.</text>
</comment>
<organism evidence="1 2">
    <name type="scientific">Pectobacterium aroidearum</name>
    <dbReference type="NCBI Taxonomy" id="1201031"/>
    <lineage>
        <taxon>Bacteria</taxon>
        <taxon>Pseudomonadati</taxon>
        <taxon>Pseudomonadota</taxon>
        <taxon>Gammaproteobacteria</taxon>
        <taxon>Enterobacterales</taxon>
        <taxon>Pectobacteriaceae</taxon>
        <taxon>Pectobacterium</taxon>
    </lineage>
</organism>
<evidence type="ECO:0000313" key="2">
    <source>
        <dbReference type="Proteomes" id="UP000557749"/>
    </source>
</evidence>
<evidence type="ECO:0008006" key="3">
    <source>
        <dbReference type="Google" id="ProtNLM"/>
    </source>
</evidence>
<accession>A0AAW3SYQ1</accession>
<evidence type="ECO:0000313" key="1">
    <source>
        <dbReference type="EMBL" id="MBA5204845.1"/>
    </source>
</evidence>
<proteinExistence type="predicted"/>
<protein>
    <recommendedName>
        <fullName evidence="3">Glycosyl transferase</fullName>
    </recommendedName>
</protein>
<dbReference type="EMBL" id="JACERJ010000008">
    <property type="protein sequence ID" value="MBA5204845.1"/>
    <property type="molecule type" value="Genomic_DNA"/>
</dbReference>
<sequence>MNERVVFYTLAFGRDEYHLQSQLLIISFLKYRSPGFIFRVYTDNPDFFELFREEIDIVHIDKAYLQECIGEHKGYVFSVKLNLIKRVYFEDEFNAFVFLDTDIIVLQSLDTFVLSLLSGKPAMYQRERKYAKESKKEYWNALRNIDVLGHAIHKESSQWNSGVVGLPKGLGNKMQDASIIMDNLYEYGVKQHTLEQVAISVVLENANRLTPSTDYFIHYYANKNAWEPLYCELDTLKKNSGNVNLMKEWFENVSVFPAAEVVKEGYFYRLFSKWKNSLKKRIIYRKK</sequence>